<protein>
    <recommendedName>
        <fullName evidence="3">GRAM domain-containing protein</fullName>
    </recommendedName>
</protein>
<reference evidence="1 2" key="1">
    <citation type="submission" date="2022-10" db="EMBL/GenBank/DDBJ databases">
        <title>Chitinophaga nivalis PC15 sp. nov., isolated from Pyeongchang county, South Korea.</title>
        <authorList>
            <person name="Trinh H.N."/>
        </authorList>
    </citation>
    <scope>NUCLEOTIDE SEQUENCE [LARGE SCALE GENOMIC DNA]</scope>
    <source>
        <strain evidence="1 2">PC14</strain>
    </source>
</reference>
<comment type="caution">
    <text evidence="1">The sequence shown here is derived from an EMBL/GenBank/DDBJ whole genome shotgun (WGS) entry which is preliminary data.</text>
</comment>
<organism evidence="1 2">
    <name type="scientific">Chitinophaga nivalis</name>
    <dbReference type="NCBI Taxonomy" id="2991709"/>
    <lineage>
        <taxon>Bacteria</taxon>
        <taxon>Pseudomonadati</taxon>
        <taxon>Bacteroidota</taxon>
        <taxon>Chitinophagia</taxon>
        <taxon>Chitinophagales</taxon>
        <taxon>Chitinophagaceae</taxon>
        <taxon>Chitinophaga</taxon>
    </lineage>
</organism>
<name>A0ABT3IIV0_9BACT</name>
<keyword evidence="2" id="KW-1185">Reference proteome</keyword>
<dbReference type="Proteomes" id="UP001207742">
    <property type="component" value="Unassembled WGS sequence"/>
</dbReference>
<dbReference type="EMBL" id="JAPDNS010000001">
    <property type="protein sequence ID" value="MCW3483867.1"/>
    <property type="molecule type" value="Genomic_DNA"/>
</dbReference>
<accession>A0ABT3IIV0</accession>
<evidence type="ECO:0008006" key="3">
    <source>
        <dbReference type="Google" id="ProtNLM"/>
    </source>
</evidence>
<proteinExistence type="predicted"/>
<sequence>MQHSPFQVIPLKRPGFFRKLFRQRIEENALIEVNNLLATVSVDQLTQAAIVEIEHRYNVNLYRTFTLNMQEFYAVYLQFSLDRCAPEHFAGRKLTHLQSLLKLSDNEIGLFHLRIGEKYFREAVKSIIRDGSYTINDQQKLQTIASNLQFPIDRARQLSLEIRQEYVGKQLQRAVESKRLSPNNKMDLLVLARKLDVDILQDRAIRQQLDDAESCWRLEHEPLPGITPDIDLPQQETCYFRCTGVRWYEDRSIGRGMSQPTLIQTGTLYITNKQLLFTASDKTSKIKLEKILRFNQQANTITIIKDTGRNPTLDLGESTDKLAIILKRVMD</sequence>
<dbReference type="RefSeq" id="WP_264729386.1">
    <property type="nucleotide sequence ID" value="NZ_JAPDNR010000001.1"/>
</dbReference>
<gene>
    <name evidence="1" type="ORF">OL497_08185</name>
</gene>
<evidence type="ECO:0000313" key="2">
    <source>
        <dbReference type="Proteomes" id="UP001207742"/>
    </source>
</evidence>
<evidence type="ECO:0000313" key="1">
    <source>
        <dbReference type="EMBL" id="MCW3483867.1"/>
    </source>
</evidence>